<organism evidence="5 6">
    <name type="scientific">Piloderma croceum (strain F 1598)</name>
    <dbReference type="NCBI Taxonomy" id="765440"/>
    <lineage>
        <taxon>Eukaryota</taxon>
        <taxon>Fungi</taxon>
        <taxon>Dikarya</taxon>
        <taxon>Basidiomycota</taxon>
        <taxon>Agaricomycotina</taxon>
        <taxon>Agaricomycetes</taxon>
        <taxon>Agaricomycetidae</taxon>
        <taxon>Atheliales</taxon>
        <taxon>Atheliaceae</taxon>
        <taxon>Piloderma</taxon>
    </lineage>
</organism>
<dbReference type="STRING" id="765440.A0A0C3GD31"/>
<evidence type="ECO:0000256" key="3">
    <source>
        <dbReference type="PROSITE-ProRule" id="PRU00221"/>
    </source>
</evidence>
<feature type="repeat" description="WD" evidence="3">
    <location>
        <begin position="526"/>
        <end position="567"/>
    </location>
</feature>
<dbReference type="Gene3D" id="2.130.10.10">
    <property type="entry name" value="YVTN repeat-like/Quinoprotein amine dehydrogenase"/>
    <property type="match status" value="4"/>
</dbReference>
<dbReference type="HOGENOM" id="CLU_313110_0_0_1"/>
<feature type="repeat" description="WD" evidence="3">
    <location>
        <begin position="741"/>
        <end position="782"/>
    </location>
</feature>
<feature type="repeat" description="WD" evidence="3">
    <location>
        <begin position="612"/>
        <end position="653"/>
    </location>
</feature>
<dbReference type="EMBL" id="KN832974">
    <property type="protein sequence ID" value="KIM89589.1"/>
    <property type="molecule type" value="Genomic_DNA"/>
</dbReference>
<dbReference type="Pfam" id="PF00400">
    <property type="entry name" value="WD40"/>
    <property type="match status" value="8"/>
</dbReference>
<protein>
    <recommendedName>
        <fullName evidence="4">Nephrocystin 3-like N-terminal domain-containing protein</fullName>
    </recommendedName>
</protein>
<evidence type="ECO:0000256" key="2">
    <source>
        <dbReference type="ARBA" id="ARBA00022737"/>
    </source>
</evidence>
<dbReference type="InterPro" id="IPR027417">
    <property type="entry name" value="P-loop_NTPase"/>
</dbReference>
<feature type="repeat" description="WD" evidence="3">
    <location>
        <begin position="655"/>
        <end position="696"/>
    </location>
</feature>
<dbReference type="Pfam" id="PF24883">
    <property type="entry name" value="NPHP3_N"/>
    <property type="match status" value="1"/>
</dbReference>
<dbReference type="Gene3D" id="3.40.50.300">
    <property type="entry name" value="P-loop containing nucleotide triphosphate hydrolases"/>
    <property type="match status" value="1"/>
</dbReference>
<dbReference type="SMART" id="SM00320">
    <property type="entry name" value="WD40"/>
    <property type="match status" value="9"/>
</dbReference>
<keyword evidence="2" id="KW-0677">Repeat</keyword>
<accession>A0A0C3GD31</accession>
<feature type="domain" description="Nephrocystin 3-like N-terminal" evidence="4">
    <location>
        <begin position="178"/>
        <end position="309"/>
    </location>
</feature>
<dbReference type="PANTHER" id="PTHR19848:SF8">
    <property type="entry name" value="F-BOX AND WD REPEAT DOMAIN CONTAINING 7"/>
    <property type="match status" value="1"/>
</dbReference>
<gene>
    <name evidence="5" type="ORF">PILCRDRAFT_1933</name>
</gene>
<name>A0A0C3GD31_PILCF</name>
<dbReference type="CDD" id="cd00200">
    <property type="entry name" value="WD40"/>
    <property type="match status" value="1"/>
</dbReference>
<dbReference type="Proteomes" id="UP000054166">
    <property type="component" value="Unassembled WGS sequence"/>
</dbReference>
<dbReference type="PROSITE" id="PS50082">
    <property type="entry name" value="WD_REPEATS_2"/>
    <property type="match status" value="8"/>
</dbReference>
<evidence type="ECO:0000313" key="5">
    <source>
        <dbReference type="EMBL" id="KIM89589.1"/>
    </source>
</evidence>
<evidence type="ECO:0000256" key="1">
    <source>
        <dbReference type="ARBA" id="ARBA00022574"/>
    </source>
</evidence>
<dbReference type="InParanoid" id="A0A0C3GD31"/>
<dbReference type="SUPFAM" id="SSF50978">
    <property type="entry name" value="WD40 repeat-like"/>
    <property type="match status" value="1"/>
</dbReference>
<evidence type="ECO:0000259" key="4">
    <source>
        <dbReference type="Pfam" id="PF24883"/>
    </source>
</evidence>
<reference evidence="5 6" key="1">
    <citation type="submission" date="2014-04" db="EMBL/GenBank/DDBJ databases">
        <authorList>
            <consortium name="DOE Joint Genome Institute"/>
            <person name="Kuo A."/>
            <person name="Tarkka M."/>
            <person name="Buscot F."/>
            <person name="Kohler A."/>
            <person name="Nagy L.G."/>
            <person name="Floudas D."/>
            <person name="Copeland A."/>
            <person name="Barry K.W."/>
            <person name="Cichocki N."/>
            <person name="Veneault-Fourrey C."/>
            <person name="LaButti K."/>
            <person name="Lindquist E.A."/>
            <person name="Lipzen A."/>
            <person name="Lundell T."/>
            <person name="Morin E."/>
            <person name="Murat C."/>
            <person name="Sun H."/>
            <person name="Tunlid A."/>
            <person name="Henrissat B."/>
            <person name="Grigoriev I.V."/>
            <person name="Hibbett D.S."/>
            <person name="Martin F."/>
            <person name="Nordberg H.P."/>
            <person name="Cantor M.N."/>
            <person name="Hua S.X."/>
        </authorList>
    </citation>
    <scope>NUCLEOTIDE SEQUENCE [LARGE SCALE GENOMIC DNA]</scope>
    <source>
        <strain evidence="5 6">F 1598</strain>
    </source>
</reference>
<dbReference type="InterPro" id="IPR036322">
    <property type="entry name" value="WD40_repeat_dom_sf"/>
</dbReference>
<dbReference type="PRINTS" id="PR00320">
    <property type="entry name" value="GPROTEINBRPT"/>
</dbReference>
<feature type="repeat" description="WD" evidence="3">
    <location>
        <begin position="826"/>
        <end position="867"/>
    </location>
</feature>
<dbReference type="InterPro" id="IPR015943">
    <property type="entry name" value="WD40/YVTN_repeat-like_dom_sf"/>
</dbReference>
<dbReference type="AlphaFoldDB" id="A0A0C3GD31"/>
<sequence length="936" mass="103678">MAWSILSAIPKERSLYAILTFGLRVAQIILAQVDRDSSIIHLVEVIIDVYSFLKEAEPIKKIESNCSLWHSKLPNALILSATMPQTKHFGNECSKTASTWTSIPKSNDTKISLKSSRWLFKITQFFRPCIFDDPENLAADFELNDMPYADGPRFDPDKGCLPGTREATIGEIVQWINSLNEDNPPRLFFLTAVAGYGQSAVAHAVARQFDELGRLGSSYCFDRANQANRNPRNLLSTVTLDIADLDHYWNKSLYDVVKEPVKALKTVGPVVIVIDAFDESKDISVRMALLDVLTRRATDLPTNFRVLITACPEMDILKAFSGKQHIHCRYLNDIDNSSNECDISLFIETKLSGVPDLEIKWPNKDWCRMLLEVSDGLFQWVSTVCRAIKDGQAGLLPMELLTRFSTAYDTTVLNELQGFIHHRLLYWLEVLSLIKNINIATRVLLSLQEWIKDRNVDIVSFVKDAIKLVSVFGPPISQSVPHIYLSALPFLPRHSLVAEHYLPQFPKTLHLKTGKADKWPAIIAVLEGHTDFVSCVAFLQDGKRIVSGSGDKTIRVWDVDTGDVVVGPLYGHASLLISVTFSQDSKLIVSGSGNDTIHTWDADTGDLIRKISCEHTDFVNFVAFSQDGKRIVSGSSDETIRIWVADTGHLVVRSLNGHTDSVNSVAFLQDGKWIVSGSSDKTICIWDTDTGDLIVGPLNGHTGWVNSVAFSQDDEPIVSGLRDETICIWDADTGDLVIGPLNGHTGPVNSVAFSQDGKRIVSGSYDYTIRIWDADTGHLVRPSNGHADFVNSITFSPDGKQIVSGSHDGTIHIWDADTGDLIVGPLHGHTNSVKSVAFSQDGKRIVSGSDDYAIRIWDVDTRHLIVEPLNGHTDSANPITSSQDGRQIVSGLDDQIICIPFAQNDDSIIIFHDGSVTLEQEWFLTPSSSLLFWVPC</sequence>
<dbReference type="InterPro" id="IPR056884">
    <property type="entry name" value="NPHP3-like_N"/>
</dbReference>
<dbReference type="InterPro" id="IPR019775">
    <property type="entry name" value="WD40_repeat_CS"/>
</dbReference>
<feature type="repeat" description="WD" evidence="3">
    <location>
        <begin position="698"/>
        <end position="739"/>
    </location>
</feature>
<feature type="repeat" description="WD" evidence="3">
    <location>
        <begin position="783"/>
        <end position="824"/>
    </location>
</feature>
<dbReference type="InterPro" id="IPR020472">
    <property type="entry name" value="WD40_PAC1"/>
</dbReference>
<proteinExistence type="predicted"/>
<feature type="repeat" description="WD" evidence="3">
    <location>
        <begin position="569"/>
        <end position="610"/>
    </location>
</feature>
<dbReference type="PANTHER" id="PTHR19848">
    <property type="entry name" value="WD40 REPEAT PROTEIN"/>
    <property type="match status" value="1"/>
</dbReference>
<reference evidence="6" key="2">
    <citation type="submission" date="2015-01" db="EMBL/GenBank/DDBJ databases">
        <title>Evolutionary Origins and Diversification of the Mycorrhizal Mutualists.</title>
        <authorList>
            <consortium name="DOE Joint Genome Institute"/>
            <consortium name="Mycorrhizal Genomics Consortium"/>
            <person name="Kohler A."/>
            <person name="Kuo A."/>
            <person name="Nagy L.G."/>
            <person name="Floudas D."/>
            <person name="Copeland A."/>
            <person name="Barry K.W."/>
            <person name="Cichocki N."/>
            <person name="Veneault-Fourrey C."/>
            <person name="LaButti K."/>
            <person name="Lindquist E.A."/>
            <person name="Lipzen A."/>
            <person name="Lundell T."/>
            <person name="Morin E."/>
            <person name="Murat C."/>
            <person name="Riley R."/>
            <person name="Ohm R."/>
            <person name="Sun H."/>
            <person name="Tunlid A."/>
            <person name="Henrissat B."/>
            <person name="Grigoriev I.V."/>
            <person name="Hibbett D.S."/>
            <person name="Martin F."/>
        </authorList>
    </citation>
    <scope>NUCLEOTIDE SEQUENCE [LARGE SCALE GENOMIC DNA]</scope>
    <source>
        <strain evidence="6">F 1598</strain>
    </source>
</reference>
<keyword evidence="1 3" id="KW-0853">WD repeat</keyword>
<dbReference type="InterPro" id="IPR001680">
    <property type="entry name" value="WD40_rpt"/>
</dbReference>
<dbReference type="PROSITE" id="PS00678">
    <property type="entry name" value="WD_REPEATS_1"/>
    <property type="match status" value="7"/>
</dbReference>
<keyword evidence="6" id="KW-1185">Reference proteome</keyword>
<dbReference type="SUPFAM" id="SSF52540">
    <property type="entry name" value="P-loop containing nucleoside triphosphate hydrolases"/>
    <property type="match status" value="1"/>
</dbReference>
<dbReference type="OrthoDB" id="538223at2759"/>
<dbReference type="PROSITE" id="PS50294">
    <property type="entry name" value="WD_REPEATS_REGION"/>
    <property type="match status" value="8"/>
</dbReference>
<evidence type="ECO:0000313" key="6">
    <source>
        <dbReference type="Proteomes" id="UP000054166"/>
    </source>
</evidence>